<proteinExistence type="inferred from homology"/>
<comment type="similarity">
    <text evidence="1">Belongs to the MlaA family.</text>
</comment>
<evidence type="ECO:0000256" key="1">
    <source>
        <dbReference type="ARBA" id="ARBA00010634"/>
    </source>
</evidence>
<dbReference type="GO" id="GO:0016020">
    <property type="term" value="C:membrane"/>
    <property type="evidence" value="ECO:0007669"/>
    <property type="project" value="InterPro"/>
</dbReference>
<gene>
    <name evidence="4" type="primary">mlaA</name>
    <name evidence="4" type="ORF">AMRN_1084</name>
</gene>
<sequence>MKKVVLILMLSLLYSCNAKQIEQTNNLATDETYMAFDDISSEFENKGYKKDEFDPLSGYNRAMTSFNDSFYLYISKPVILTYKDIVHPTIRTGVSNFFTNLGFPIRFINNLLQFKFQNSWEELQMFLLNTTFGIAGLIDVAKENNFEIKHHDEDFGQTLATWGVGEGFHIVLPILGPSNLRDTFAFFVDDFANPLKKGDTSFYLSNSTEESIGIRTFKVVNNSSFKVEVYDKIRKDAIDLYPYLKDFHRKQREKQIKE</sequence>
<keyword evidence="4" id="KW-0449">Lipoprotein</keyword>
<dbReference type="EMBL" id="CP032101">
    <property type="protein sequence ID" value="AXX86832.1"/>
    <property type="molecule type" value="Genomic_DNA"/>
</dbReference>
<dbReference type="KEGG" id="amar:AMRN_1084"/>
<dbReference type="PROSITE" id="PS51257">
    <property type="entry name" value="PROKAR_LIPOPROTEIN"/>
    <property type="match status" value="1"/>
</dbReference>
<dbReference type="Proteomes" id="UP000264693">
    <property type="component" value="Chromosome"/>
</dbReference>
<dbReference type="GO" id="GO:0120010">
    <property type="term" value="P:intermembrane phospholipid transfer"/>
    <property type="evidence" value="ECO:0007669"/>
    <property type="project" value="TreeGrafter"/>
</dbReference>
<reference evidence="4 5" key="1">
    <citation type="submission" date="2018-08" db="EMBL/GenBank/DDBJ databases">
        <title>Complete genome of the Arcobacter marinus type strain JCM 15502.</title>
        <authorList>
            <person name="Miller W.G."/>
            <person name="Yee E."/>
            <person name="Huynh S."/>
            <person name="Parker C.T."/>
        </authorList>
    </citation>
    <scope>NUCLEOTIDE SEQUENCE [LARGE SCALE GENOMIC DNA]</scope>
    <source>
        <strain evidence="4 5">JCM 15502</strain>
    </source>
</reference>
<protein>
    <submittedName>
        <fullName evidence="4">Lipid asymmetry ABC transporter MlaABCDEF, lipoprotein MlaA</fullName>
    </submittedName>
</protein>
<feature type="chain" id="PRO_5017072692" evidence="3">
    <location>
        <begin position="21"/>
        <end position="258"/>
    </location>
</feature>
<organism evidence="4 5">
    <name type="scientific">Malaciobacter marinus</name>
    <dbReference type="NCBI Taxonomy" id="505249"/>
    <lineage>
        <taxon>Bacteria</taxon>
        <taxon>Pseudomonadati</taxon>
        <taxon>Campylobacterota</taxon>
        <taxon>Epsilonproteobacteria</taxon>
        <taxon>Campylobacterales</taxon>
        <taxon>Arcobacteraceae</taxon>
        <taxon>Malaciobacter</taxon>
    </lineage>
</organism>
<name>A0A347TJQ4_9BACT</name>
<keyword evidence="2 3" id="KW-0732">Signal</keyword>
<evidence type="ECO:0000256" key="2">
    <source>
        <dbReference type="ARBA" id="ARBA00022729"/>
    </source>
</evidence>
<dbReference type="Pfam" id="PF04333">
    <property type="entry name" value="MlaA"/>
    <property type="match status" value="1"/>
</dbReference>
<evidence type="ECO:0000313" key="5">
    <source>
        <dbReference type="Proteomes" id="UP000264693"/>
    </source>
</evidence>
<dbReference type="PANTHER" id="PTHR30035:SF3">
    <property type="entry name" value="INTERMEMBRANE PHOSPHOLIPID TRANSPORT SYSTEM LIPOPROTEIN MLAA"/>
    <property type="match status" value="1"/>
</dbReference>
<dbReference type="AlphaFoldDB" id="A0A347TJQ4"/>
<evidence type="ECO:0000256" key="3">
    <source>
        <dbReference type="SAM" id="SignalP"/>
    </source>
</evidence>
<accession>A0A347TJQ4</accession>
<dbReference type="InterPro" id="IPR007428">
    <property type="entry name" value="MlaA"/>
</dbReference>
<feature type="signal peptide" evidence="3">
    <location>
        <begin position="1"/>
        <end position="20"/>
    </location>
</feature>
<evidence type="ECO:0000313" key="4">
    <source>
        <dbReference type="EMBL" id="AXX86832.1"/>
    </source>
</evidence>
<dbReference type="PANTHER" id="PTHR30035">
    <property type="entry name" value="LIPOPROTEIN VACJ-RELATED"/>
    <property type="match status" value="1"/>
</dbReference>
<dbReference type="RefSeq" id="WP_228150842.1">
    <property type="nucleotide sequence ID" value="NZ_CP032101.1"/>
</dbReference>
<dbReference type="PRINTS" id="PR01805">
    <property type="entry name" value="VACJLIPOPROT"/>
</dbReference>